<dbReference type="Pfam" id="PF13937">
    <property type="entry name" value="DUF4212"/>
    <property type="match status" value="1"/>
</dbReference>
<keyword evidence="1" id="KW-1133">Transmembrane helix</keyword>
<dbReference type="InterPro" id="IPR019886">
    <property type="entry name" value="Na_symporter_ssu"/>
</dbReference>
<dbReference type="KEGG" id="upi:EJG51_007345"/>
<gene>
    <name evidence="3" type="ORF">EJG51_007345</name>
</gene>
<evidence type="ECO:0000313" key="4">
    <source>
        <dbReference type="Proteomes" id="UP000274350"/>
    </source>
</evidence>
<keyword evidence="1" id="KW-0812">Transmembrane</keyword>
<feature type="domain" description="Sodium symporter small subunit" evidence="2">
    <location>
        <begin position="2"/>
        <end position="58"/>
    </location>
</feature>
<accession>A0A6M4A3B2</accession>
<reference evidence="3 4" key="1">
    <citation type="journal article" date="2019" name="Int. J. Syst. Evol. Microbiol.">
        <title>Undibacterium piscinae sp. nov., isolated from Korean shiner intestine.</title>
        <authorList>
            <person name="Lee S.Y."/>
            <person name="Kang W."/>
            <person name="Kim P.S."/>
            <person name="Kim H.S."/>
            <person name="Sung H."/>
            <person name="Shin N.R."/>
            <person name="Whon T.W."/>
            <person name="Yun J.H."/>
            <person name="Lee J.Y."/>
            <person name="Lee J.Y."/>
            <person name="Jung M.J."/>
            <person name="Jeong Y.S."/>
            <person name="Tak E.J."/>
            <person name="Han J.E."/>
            <person name="Hyun D.W."/>
            <person name="Kang M.S."/>
            <person name="Lee K.E."/>
            <person name="Lee B.H."/>
            <person name="Bae J.W."/>
        </authorList>
    </citation>
    <scope>NUCLEOTIDE SEQUENCE [LARGE SCALE GENOMIC DNA]</scope>
    <source>
        <strain evidence="3 4">S11R28</strain>
    </source>
</reference>
<feature type="transmembrane region" description="Helical" evidence="1">
    <location>
        <begin position="33"/>
        <end position="53"/>
    </location>
</feature>
<keyword evidence="4" id="KW-1185">Reference proteome</keyword>
<dbReference type="Proteomes" id="UP000274350">
    <property type="component" value="Chromosome"/>
</dbReference>
<organism evidence="3 4">
    <name type="scientific">Undibacterium piscinae</name>
    <dbReference type="NCBI Taxonomy" id="2495591"/>
    <lineage>
        <taxon>Bacteria</taxon>
        <taxon>Pseudomonadati</taxon>
        <taxon>Pseudomonadota</taxon>
        <taxon>Betaproteobacteria</taxon>
        <taxon>Burkholderiales</taxon>
        <taxon>Oxalobacteraceae</taxon>
        <taxon>Undibacterium</taxon>
    </lineage>
</organism>
<name>A0A6M4A3B2_9BURK</name>
<proteinExistence type="predicted"/>
<evidence type="ECO:0000256" key="1">
    <source>
        <dbReference type="SAM" id="Phobius"/>
    </source>
</evidence>
<dbReference type="AlphaFoldDB" id="A0A6M4A3B2"/>
<evidence type="ECO:0000313" key="3">
    <source>
        <dbReference type="EMBL" id="QJQ05695.1"/>
    </source>
</evidence>
<sequence>MSLLLSWVLLSFGILFFARELNTVILFGWPLSFYMAAQGLTLVYVVLLAIFSIRSHHIAQRQKNLAALTSGIVTHE</sequence>
<dbReference type="NCBIfam" id="TIGR03647">
    <property type="entry name" value="Na_symport_sm"/>
    <property type="match status" value="1"/>
</dbReference>
<dbReference type="EMBL" id="CP051152">
    <property type="protein sequence ID" value="QJQ05695.1"/>
    <property type="molecule type" value="Genomic_DNA"/>
</dbReference>
<dbReference type="OrthoDB" id="9797746at2"/>
<protein>
    <submittedName>
        <fullName evidence="3">DUF4212 domain-containing protein</fullName>
    </submittedName>
</protein>
<evidence type="ECO:0000259" key="2">
    <source>
        <dbReference type="Pfam" id="PF13937"/>
    </source>
</evidence>
<keyword evidence="1" id="KW-0472">Membrane</keyword>